<keyword evidence="1" id="KW-0732">Signal</keyword>
<keyword evidence="3" id="KW-1185">Reference proteome</keyword>
<evidence type="ECO:0000256" key="1">
    <source>
        <dbReference type="SAM" id="SignalP"/>
    </source>
</evidence>
<accession>A0A2W4CWC0</accession>
<proteinExistence type="predicted"/>
<sequence>MKKIILLAAIGLFSTHAMAMESYSSKSLSCSTVHEKVAKEGSIVLKYPSSKVAGMNMYYRTVSNSTACLGQGGMANASVPTSDDPKCKIKTCSFATGKGPNKNH</sequence>
<dbReference type="OrthoDB" id="7870801at2"/>
<name>A0A2W4CWC0_9HYPH</name>
<evidence type="ECO:0000313" key="3">
    <source>
        <dbReference type="Proteomes" id="UP000248925"/>
    </source>
</evidence>
<dbReference type="AlphaFoldDB" id="A0A2W4CWC0"/>
<gene>
    <name evidence="2" type="ORF">CPY51_06210</name>
</gene>
<comment type="caution">
    <text evidence="2">The sequence shown here is derived from an EMBL/GenBank/DDBJ whole genome shotgun (WGS) entry which is preliminary data.</text>
</comment>
<organism evidence="2 3">
    <name type="scientific">Rhizobium tubonense</name>
    <dbReference type="NCBI Taxonomy" id="484088"/>
    <lineage>
        <taxon>Bacteria</taxon>
        <taxon>Pseudomonadati</taxon>
        <taxon>Pseudomonadota</taxon>
        <taxon>Alphaproteobacteria</taxon>
        <taxon>Hyphomicrobiales</taxon>
        <taxon>Rhizobiaceae</taxon>
        <taxon>Rhizobium/Agrobacterium group</taxon>
        <taxon>Rhizobium</taxon>
    </lineage>
</organism>
<evidence type="ECO:0000313" key="2">
    <source>
        <dbReference type="EMBL" id="PZM15751.1"/>
    </source>
</evidence>
<dbReference type="EMBL" id="PCDP01000013">
    <property type="protein sequence ID" value="PZM15751.1"/>
    <property type="molecule type" value="Genomic_DNA"/>
</dbReference>
<dbReference type="Proteomes" id="UP000248925">
    <property type="component" value="Unassembled WGS sequence"/>
</dbReference>
<dbReference type="RefSeq" id="WP_111159422.1">
    <property type="nucleotide sequence ID" value="NZ_PCDP01000013.1"/>
</dbReference>
<feature type="signal peptide" evidence="1">
    <location>
        <begin position="1"/>
        <end position="19"/>
    </location>
</feature>
<reference evidence="2 3" key="1">
    <citation type="journal article" date="2018" name="Sci. Rep.">
        <title>Rhizobium tumorigenes sp. nov., a novel plant tumorigenic bacterium isolated from cane gall tumors on thornless blackberry.</title>
        <authorList>
            <person name="Kuzmanovi N."/>
            <person name="Smalla K."/>
            <person name="Gronow S."/>
            <person name="PuBawska J."/>
        </authorList>
    </citation>
    <scope>NUCLEOTIDE SEQUENCE [LARGE SCALE GENOMIC DNA]</scope>
    <source>
        <strain evidence="2 3">CCBAU 85046</strain>
    </source>
</reference>
<protein>
    <submittedName>
        <fullName evidence="2">Uncharacterized protein</fullName>
    </submittedName>
</protein>
<feature type="chain" id="PRO_5015875662" evidence="1">
    <location>
        <begin position="20"/>
        <end position="104"/>
    </location>
</feature>